<keyword evidence="3" id="KW-0378">Hydrolase</keyword>
<evidence type="ECO:0008006" key="8">
    <source>
        <dbReference type="Google" id="ProtNLM"/>
    </source>
</evidence>
<dbReference type="GO" id="GO:0016787">
    <property type="term" value="F:hydrolase activity"/>
    <property type="evidence" value="ECO:0007669"/>
    <property type="project" value="UniProtKB-KW"/>
</dbReference>
<dbReference type="CDD" id="cd08017">
    <property type="entry name" value="M20_IAA_Hyd"/>
    <property type="match status" value="1"/>
</dbReference>
<sequence>MLKLSSFLYLIILIFIDGTKKSSSSELAVGIGKSIITRTDHNDLSYFKNPAKIELIKSLNVTSSTRQLKPSQSVSSWSSDCTVWTKECSEELLGFAKKPENVNWIKAVRRRIHENPELAFEEYETSRLIREELEKMEIGYRFPLAKTGIRAMIGTGGPPFVALRADMDALPIQEAVEWEYKSKIAGKMHACGHDAHVAMLIGAAKILKAREKYLKGTVILIFQPAEEAGNGAKRTIADGALEGVEAIFGLHVSHLQPSGTIGSRPGPLLAGCGFFRAIISGKVDRYRNPHRSVDPVVAASAVVISLQNIVSREANPLDSQVVSVTSFNAGDDLDSVSDTVILCGTFRAFSNTTFYQILTRINQVITEQARVFRCLATVEFFENEDRIYPPTVNEQHMYEHLKKVSVDLIGSENFIVVEPLMGAEDFAFYNQVIPSTFFFIGIKNETLGSFHSAHSPHFMIDEDVLPIVQDLEGRMLYVSHSSSIGITTAITEKMANKKLGNLKRCDGRGIGRVGFFREAVAVGRGDGVNQLMVRYGSSQKPLVLAIFSVTTR</sequence>
<dbReference type="AlphaFoldDB" id="A0ABD2Z4H2"/>
<feature type="signal peptide" evidence="5">
    <location>
        <begin position="1"/>
        <end position="24"/>
    </location>
</feature>
<dbReference type="SUPFAM" id="SSF55031">
    <property type="entry name" value="Bacterial exopeptidase dimerisation domain"/>
    <property type="match status" value="1"/>
</dbReference>
<dbReference type="FunFam" id="3.30.70.360:FF:000001">
    <property type="entry name" value="N-acetyldiaminopimelate deacetylase"/>
    <property type="match status" value="1"/>
</dbReference>
<comment type="similarity">
    <text evidence="1">Belongs to the peptidase M20 family.</text>
</comment>
<dbReference type="Proteomes" id="UP001630127">
    <property type="component" value="Unassembled WGS sequence"/>
</dbReference>
<evidence type="ECO:0000256" key="5">
    <source>
        <dbReference type="SAM" id="SignalP"/>
    </source>
</evidence>
<dbReference type="EMBL" id="JBJUIK010000011">
    <property type="protein sequence ID" value="KAL3513639.1"/>
    <property type="molecule type" value="Genomic_DNA"/>
</dbReference>
<accession>A0ABD2Z4H2</accession>
<proteinExistence type="inferred from homology"/>
<evidence type="ECO:0000256" key="2">
    <source>
        <dbReference type="ARBA" id="ARBA00022729"/>
    </source>
</evidence>
<dbReference type="Gene3D" id="3.30.70.360">
    <property type="match status" value="1"/>
</dbReference>
<dbReference type="InterPro" id="IPR002933">
    <property type="entry name" value="Peptidase_M20"/>
</dbReference>
<dbReference type="InterPro" id="IPR036264">
    <property type="entry name" value="Bact_exopeptidase_dim_dom"/>
</dbReference>
<evidence type="ECO:0000313" key="6">
    <source>
        <dbReference type="EMBL" id="KAL3513639.1"/>
    </source>
</evidence>
<dbReference type="NCBIfam" id="TIGR01891">
    <property type="entry name" value="amidohydrolases"/>
    <property type="match status" value="1"/>
</dbReference>
<evidence type="ECO:0000256" key="1">
    <source>
        <dbReference type="ARBA" id="ARBA00006153"/>
    </source>
</evidence>
<dbReference type="InterPro" id="IPR017439">
    <property type="entry name" value="Amidohydrolase"/>
</dbReference>
<dbReference type="SUPFAM" id="SSF53187">
    <property type="entry name" value="Zn-dependent exopeptidases"/>
    <property type="match status" value="1"/>
</dbReference>
<comment type="caution">
    <text evidence="6">The sequence shown here is derived from an EMBL/GenBank/DDBJ whole genome shotgun (WGS) entry which is preliminary data.</text>
</comment>
<dbReference type="PANTHER" id="PTHR11014">
    <property type="entry name" value="PEPTIDASE M20 FAMILY MEMBER"/>
    <property type="match status" value="1"/>
</dbReference>
<dbReference type="PANTHER" id="PTHR11014:SF62">
    <property type="entry name" value="IAA-AMINO ACID HYDROLASE ILR1-LIKE 6"/>
    <property type="match status" value="1"/>
</dbReference>
<protein>
    <recommendedName>
        <fullName evidence="8">Peptidase M20 dimerisation domain-containing protein</fullName>
    </recommendedName>
</protein>
<evidence type="ECO:0000313" key="7">
    <source>
        <dbReference type="Proteomes" id="UP001630127"/>
    </source>
</evidence>
<reference evidence="6 7" key="1">
    <citation type="submission" date="2024-11" db="EMBL/GenBank/DDBJ databases">
        <title>A near-complete genome assembly of Cinchona calisaya.</title>
        <authorList>
            <person name="Lian D.C."/>
            <person name="Zhao X.W."/>
            <person name="Wei L."/>
        </authorList>
    </citation>
    <scope>NUCLEOTIDE SEQUENCE [LARGE SCALE GENOMIC DNA]</scope>
    <source>
        <tissue evidence="6">Nenye</tissue>
    </source>
</reference>
<evidence type="ECO:0000256" key="4">
    <source>
        <dbReference type="ARBA" id="ARBA00023211"/>
    </source>
</evidence>
<keyword evidence="7" id="KW-1185">Reference proteome</keyword>
<feature type="chain" id="PRO_5044849074" description="Peptidase M20 dimerisation domain-containing protein" evidence="5">
    <location>
        <begin position="25"/>
        <end position="552"/>
    </location>
</feature>
<name>A0ABD2Z4H2_9GENT</name>
<evidence type="ECO:0000256" key="3">
    <source>
        <dbReference type="ARBA" id="ARBA00022801"/>
    </source>
</evidence>
<gene>
    <name evidence="6" type="ORF">ACH5RR_026356</name>
</gene>
<keyword evidence="4" id="KW-0464">Manganese</keyword>
<dbReference type="InterPro" id="IPR044757">
    <property type="entry name" value="ILR1-like_Hyd"/>
</dbReference>
<organism evidence="6 7">
    <name type="scientific">Cinchona calisaya</name>
    <dbReference type="NCBI Taxonomy" id="153742"/>
    <lineage>
        <taxon>Eukaryota</taxon>
        <taxon>Viridiplantae</taxon>
        <taxon>Streptophyta</taxon>
        <taxon>Embryophyta</taxon>
        <taxon>Tracheophyta</taxon>
        <taxon>Spermatophyta</taxon>
        <taxon>Magnoliopsida</taxon>
        <taxon>eudicotyledons</taxon>
        <taxon>Gunneridae</taxon>
        <taxon>Pentapetalae</taxon>
        <taxon>asterids</taxon>
        <taxon>lamiids</taxon>
        <taxon>Gentianales</taxon>
        <taxon>Rubiaceae</taxon>
        <taxon>Cinchonoideae</taxon>
        <taxon>Cinchoneae</taxon>
        <taxon>Cinchona</taxon>
    </lineage>
</organism>
<keyword evidence="2 5" id="KW-0732">Signal</keyword>
<dbReference type="Pfam" id="PF01546">
    <property type="entry name" value="Peptidase_M20"/>
    <property type="match status" value="1"/>
</dbReference>
<dbReference type="Gene3D" id="3.40.630.10">
    <property type="entry name" value="Zn peptidases"/>
    <property type="match status" value="1"/>
</dbReference>